<dbReference type="GO" id="GO:0016757">
    <property type="term" value="F:glycosyltransferase activity"/>
    <property type="evidence" value="ECO:0007669"/>
    <property type="project" value="UniProtKB-UniRule"/>
</dbReference>
<evidence type="ECO:0000256" key="1">
    <source>
        <dbReference type="ARBA" id="ARBA00004167"/>
    </source>
</evidence>
<evidence type="ECO:0000256" key="7">
    <source>
        <dbReference type="ARBA" id="ARBA00023136"/>
    </source>
</evidence>
<evidence type="ECO:0000256" key="4">
    <source>
        <dbReference type="ARBA" id="ARBA00022679"/>
    </source>
</evidence>
<evidence type="ECO:0000313" key="9">
    <source>
        <dbReference type="EMBL" id="GFR96936.1"/>
    </source>
</evidence>
<dbReference type="GO" id="GO:0016020">
    <property type="term" value="C:membrane"/>
    <property type="evidence" value="ECO:0007669"/>
    <property type="project" value="UniProtKB-SubCell"/>
</dbReference>
<evidence type="ECO:0000256" key="2">
    <source>
        <dbReference type="ARBA" id="ARBA00007647"/>
    </source>
</evidence>
<dbReference type="InterPro" id="IPR008166">
    <property type="entry name" value="Glyco_transf_92"/>
</dbReference>
<comment type="similarity">
    <text evidence="2 8">Belongs to the glycosyltransferase 92 family.</text>
</comment>
<evidence type="ECO:0000256" key="6">
    <source>
        <dbReference type="ARBA" id="ARBA00022989"/>
    </source>
</evidence>
<evidence type="ECO:0000256" key="5">
    <source>
        <dbReference type="ARBA" id="ARBA00022692"/>
    </source>
</evidence>
<keyword evidence="7" id="KW-0472">Membrane</keyword>
<keyword evidence="5" id="KW-0812">Transmembrane</keyword>
<dbReference type="EC" id="2.4.1.-" evidence="8"/>
<dbReference type="PANTHER" id="PTHR21461">
    <property type="entry name" value="GLYCOSYLTRANSFERASE FAMILY 92 PROTEIN"/>
    <property type="match status" value="1"/>
</dbReference>
<gene>
    <name evidence="9" type="ORF">ElyMa_002732700</name>
</gene>
<dbReference type="EMBL" id="BMAT01005613">
    <property type="protein sequence ID" value="GFR96936.1"/>
    <property type="molecule type" value="Genomic_DNA"/>
</dbReference>
<comment type="subcellular location">
    <subcellularLocation>
        <location evidence="1">Membrane</location>
        <topology evidence="1">Single-pass membrane protein</topology>
    </subcellularLocation>
</comment>
<protein>
    <recommendedName>
        <fullName evidence="8">Glycosyltransferase family 92 protein</fullName>
        <ecNumber evidence="8">2.4.1.-</ecNumber>
    </recommendedName>
</protein>
<dbReference type="Proteomes" id="UP000762676">
    <property type="component" value="Unassembled WGS sequence"/>
</dbReference>
<evidence type="ECO:0000313" key="10">
    <source>
        <dbReference type="Proteomes" id="UP000762676"/>
    </source>
</evidence>
<evidence type="ECO:0000256" key="8">
    <source>
        <dbReference type="RuleBase" id="RU366017"/>
    </source>
</evidence>
<reference evidence="9 10" key="1">
    <citation type="journal article" date="2021" name="Elife">
        <title>Chloroplast acquisition without the gene transfer in kleptoplastic sea slugs, Plakobranchus ocellatus.</title>
        <authorList>
            <person name="Maeda T."/>
            <person name="Takahashi S."/>
            <person name="Yoshida T."/>
            <person name="Shimamura S."/>
            <person name="Takaki Y."/>
            <person name="Nagai Y."/>
            <person name="Toyoda A."/>
            <person name="Suzuki Y."/>
            <person name="Arimoto A."/>
            <person name="Ishii H."/>
            <person name="Satoh N."/>
            <person name="Nishiyama T."/>
            <person name="Hasebe M."/>
            <person name="Maruyama T."/>
            <person name="Minagawa J."/>
            <person name="Obokata J."/>
            <person name="Shigenobu S."/>
        </authorList>
    </citation>
    <scope>NUCLEOTIDE SEQUENCE [LARGE SCALE GENOMIC DNA]</scope>
</reference>
<organism evidence="9 10">
    <name type="scientific">Elysia marginata</name>
    <dbReference type="NCBI Taxonomy" id="1093978"/>
    <lineage>
        <taxon>Eukaryota</taxon>
        <taxon>Metazoa</taxon>
        <taxon>Spiralia</taxon>
        <taxon>Lophotrochozoa</taxon>
        <taxon>Mollusca</taxon>
        <taxon>Gastropoda</taxon>
        <taxon>Heterobranchia</taxon>
        <taxon>Euthyneura</taxon>
        <taxon>Panpulmonata</taxon>
        <taxon>Sacoglossa</taxon>
        <taxon>Placobranchoidea</taxon>
        <taxon>Plakobranchidae</taxon>
        <taxon>Elysia</taxon>
    </lineage>
</organism>
<dbReference type="GO" id="GO:0005737">
    <property type="term" value="C:cytoplasm"/>
    <property type="evidence" value="ECO:0007669"/>
    <property type="project" value="TreeGrafter"/>
</dbReference>
<dbReference type="PANTHER" id="PTHR21461:SF69">
    <property type="entry name" value="GLYCOSYLTRANSFERASE FAMILY 92 PROTEIN"/>
    <property type="match status" value="1"/>
</dbReference>
<sequence>MPIIAKGVAKDMQSYTEKNAFAYIKCPVSNQTELKLPPIFVGLASEHAKSPDRNLQLLVENRDVDLYRTFENTTAFSSNRNCTWSEKQPDKHRIVEFTVCIPPMFNYHNAAQLVEKLEMVRLLGAGRVVLYNNSIAPNVHSVLQFYTQQWAAGNETMEVVVRSWKLPPIKVHYYGQIAAIDDCLYRYGWLSRYMAFDDLDEIMVPLRHDNWSMLIAERETLYPGHGAFMFRASVMNKDHSSSVKRFQADAFRYGSSVLTFTQRDNFVYESHDKGKLIVNPRKVETMEVHHVYEGSEPTDIIPVDQGILYHYRWPLLPCHSEVRDIRVASKFGKRLLARLKSVWSRLKGVSMGNYFPHPGYNRTTCI</sequence>
<proteinExistence type="inferred from homology"/>
<name>A0AAV4HJH6_9GAST</name>
<keyword evidence="6" id="KW-1133">Transmembrane helix</keyword>
<dbReference type="AlphaFoldDB" id="A0AAV4HJH6"/>
<comment type="caution">
    <text evidence="9">The sequence shown here is derived from an EMBL/GenBank/DDBJ whole genome shotgun (WGS) entry which is preliminary data.</text>
</comment>
<evidence type="ECO:0000256" key="3">
    <source>
        <dbReference type="ARBA" id="ARBA00022676"/>
    </source>
</evidence>
<keyword evidence="10" id="KW-1185">Reference proteome</keyword>
<accession>A0AAV4HJH6</accession>
<keyword evidence="4 8" id="KW-0808">Transferase</keyword>
<keyword evidence="3 8" id="KW-0328">Glycosyltransferase</keyword>
<dbReference type="Pfam" id="PF01697">
    <property type="entry name" value="Glyco_transf_92"/>
    <property type="match status" value="1"/>
</dbReference>